<dbReference type="CDD" id="cd22997">
    <property type="entry name" value="GT_LH"/>
    <property type="match status" value="1"/>
</dbReference>
<dbReference type="EMBL" id="MN740989">
    <property type="protein sequence ID" value="QHU21357.1"/>
    <property type="molecule type" value="Genomic_DNA"/>
</dbReference>
<comment type="similarity">
    <text evidence="1">Belongs to the glycosyltransferase 25 family.</text>
</comment>
<dbReference type="Pfam" id="PF25342">
    <property type="entry name" value="GT_PLOD"/>
    <property type="match status" value="1"/>
</dbReference>
<evidence type="ECO:0000259" key="4">
    <source>
        <dbReference type="Pfam" id="PF25342"/>
    </source>
</evidence>
<organism evidence="5">
    <name type="scientific">viral metagenome</name>
    <dbReference type="NCBI Taxonomy" id="1070528"/>
    <lineage>
        <taxon>unclassified sequences</taxon>
        <taxon>metagenomes</taxon>
        <taxon>organismal metagenomes</taxon>
    </lineage>
</organism>
<protein>
    <recommendedName>
        <fullName evidence="4">PLOD1-3-like GT domain-containing protein</fullName>
    </recommendedName>
</protein>
<sequence length="251" mass="29727">MSLEEEIVYYITISTKPNNVLNVLVKNIENKGETIEILGQKNTPYKIGQDVEGGRRLKLKLDEVYNFINRPYLNPNDIILFTDAYDVYYSGNKKTVLERFKKMNKPVIFGAEMCCYPDDNKKFFYPQIQSRFPYLNSGLFIGRVEALRECMKDYDSELIEDNCNDQLWWTNKFLERQDLIELDYYNNLFLNCVWLNANELHINENEDTVVFNNATPQFIHGNGPSKNLLLPLLEYFSNKYMNNININEWWN</sequence>
<dbReference type="PANTHER" id="PTHR10730:SF53">
    <property type="entry name" value="GLYCOSYLTRANSFERASE 25 FAMILY MEMBER"/>
    <property type="match status" value="1"/>
</dbReference>
<evidence type="ECO:0000256" key="1">
    <source>
        <dbReference type="ARBA" id="ARBA00006721"/>
    </source>
</evidence>
<reference evidence="5" key="1">
    <citation type="journal article" date="2020" name="Nature">
        <title>Giant virus diversity and host interactions through global metagenomics.</title>
        <authorList>
            <person name="Schulz F."/>
            <person name="Roux S."/>
            <person name="Paez-Espino D."/>
            <person name="Jungbluth S."/>
            <person name="Walsh D.A."/>
            <person name="Denef V.J."/>
            <person name="McMahon K.D."/>
            <person name="Konstantinidis K.T."/>
            <person name="Eloe-Fadrosh E.A."/>
            <person name="Kyrpides N.C."/>
            <person name="Woyke T."/>
        </authorList>
    </citation>
    <scope>NUCLEOTIDE SEQUENCE</scope>
    <source>
        <strain evidence="5">GVMAG-S-3300013094-109</strain>
    </source>
</reference>
<evidence type="ECO:0000256" key="2">
    <source>
        <dbReference type="ARBA" id="ARBA00022676"/>
    </source>
</evidence>
<dbReference type="AlphaFoldDB" id="A0A6C0KXE8"/>
<keyword evidence="3" id="KW-0808">Transferase</keyword>
<evidence type="ECO:0000313" key="5">
    <source>
        <dbReference type="EMBL" id="QHU21357.1"/>
    </source>
</evidence>
<dbReference type="InterPro" id="IPR050757">
    <property type="entry name" value="Collagen_mod_GT25"/>
</dbReference>
<name>A0A6C0KXE8_9ZZZZ</name>
<dbReference type="GO" id="GO:0016740">
    <property type="term" value="F:transferase activity"/>
    <property type="evidence" value="ECO:0007669"/>
    <property type="project" value="UniProtKB-KW"/>
</dbReference>
<evidence type="ECO:0000256" key="3">
    <source>
        <dbReference type="ARBA" id="ARBA00022679"/>
    </source>
</evidence>
<dbReference type="PANTHER" id="PTHR10730">
    <property type="entry name" value="PROCOLLAGEN-LYSINE,2-OXOGLUTARATE 5-DIOXYGENASE/GLYCOSYLTRANSFERASE 25 FAMILY MEMBER"/>
    <property type="match status" value="1"/>
</dbReference>
<feature type="domain" description="PLOD1-3-like GT" evidence="4">
    <location>
        <begin position="8"/>
        <end position="242"/>
    </location>
</feature>
<accession>A0A6C0KXE8</accession>
<proteinExistence type="inferred from homology"/>
<dbReference type="InterPro" id="IPR057589">
    <property type="entry name" value="GT_PLOD"/>
</dbReference>
<keyword evidence="2" id="KW-0328">Glycosyltransferase</keyword>